<dbReference type="EMBL" id="JACIGO010000011">
    <property type="protein sequence ID" value="MBB4293800.1"/>
    <property type="molecule type" value="Genomic_DNA"/>
</dbReference>
<protein>
    <submittedName>
        <fullName evidence="6">Myo-inositol-1(Or 4)-monophosphatase</fullName>
        <ecNumber evidence="6">3.1.3.25</ecNumber>
    </submittedName>
</protein>
<feature type="binding site" evidence="5">
    <location>
        <position position="89"/>
    </location>
    <ligand>
        <name>Mg(2+)</name>
        <dbReference type="ChEBI" id="CHEBI:18420"/>
        <label>1</label>
        <note>catalytic</note>
    </ligand>
</feature>
<keyword evidence="4 5" id="KW-0460">Magnesium</keyword>
<sequence>MTEDALTARLATLHGVVSKVAAFTLERFHGRDGWTVETKGAADYVSAVDRDAETLARRLLAVDLPDDLVVGEEQGGNATGNYWLIDPVDGTANFISGIPIWSVSIAYVLADKPVLGAVALPALGTMIWAASDGALNVHGPLKLIEPNVSAAFGTGRNRVWPTVHRVEVEAEIEAAGYHVVSLGSCAASLALVATGRLAGYIEHGTNLWDCAAGHVLCLAAKKPSLIVSDQIDQKVSIIAGAELQPG</sequence>
<dbReference type="GO" id="GO:0007165">
    <property type="term" value="P:signal transduction"/>
    <property type="evidence" value="ECO:0007669"/>
    <property type="project" value="TreeGrafter"/>
</dbReference>
<dbReference type="Pfam" id="PF00459">
    <property type="entry name" value="Inositol_P"/>
    <property type="match status" value="1"/>
</dbReference>
<keyword evidence="3 6" id="KW-0378">Hydrolase</keyword>
<feature type="binding site" evidence="5">
    <location>
        <position position="72"/>
    </location>
    <ligand>
        <name>Mg(2+)</name>
        <dbReference type="ChEBI" id="CHEBI:18420"/>
        <label>1</label>
        <note>catalytic</note>
    </ligand>
</feature>
<proteinExistence type="inferred from homology"/>
<evidence type="ECO:0000313" key="7">
    <source>
        <dbReference type="Proteomes" id="UP000538507"/>
    </source>
</evidence>
<dbReference type="AlphaFoldDB" id="A0AAE2SZV1"/>
<dbReference type="EC" id="3.1.3.25" evidence="6"/>
<comment type="cofactor">
    <cofactor evidence="5">
        <name>Mg(2+)</name>
        <dbReference type="ChEBI" id="CHEBI:18420"/>
    </cofactor>
</comment>
<dbReference type="InterPro" id="IPR020583">
    <property type="entry name" value="Inositol_monoP_metal-BS"/>
</dbReference>
<accession>A0AAE2SZV1</accession>
<comment type="caution">
    <text evidence="6">The sequence shown here is derived from an EMBL/GenBank/DDBJ whole genome shotgun (WGS) entry which is preliminary data.</text>
</comment>
<dbReference type="PANTHER" id="PTHR20854:SF4">
    <property type="entry name" value="INOSITOL-1-MONOPHOSPHATASE-RELATED"/>
    <property type="match status" value="1"/>
</dbReference>
<evidence type="ECO:0000256" key="4">
    <source>
        <dbReference type="ARBA" id="ARBA00022842"/>
    </source>
</evidence>
<dbReference type="Gene3D" id="3.40.190.80">
    <property type="match status" value="1"/>
</dbReference>
<dbReference type="GO" id="GO:0046872">
    <property type="term" value="F:metal ion binding"/>
    <property type="evidence" value="ECO:0007669"/>
    <property type="project" value="UniProtKB-KW"/>
</dbReference>
<evidence type="ECO:0000256" key="5">
    <source>
        <dbReference type="PIRSR" id="PIRSR600760-2"/>
    </source>
</evidence>
<reference evidence="6 7" key="1">
    <citation type="submission" date="2020-08" db="EMBL/GenBank/DDBJ databases">
        <title>Genomic Encyclopedia of Type Strains, Phase IV (KMG-V): Genome sequencing to study the core and pangenomes of soil and plant-associated prokaryotes.</title>
        <authorList>
            <person name="Whitman W."/>
        </authorList>
    </citation>
    <scope>NUCLEOTIDE SEQUENCE [LARGE SCALE GENOMIC DNA]</scope>
    <source>
        <strain evidence="6 7">SEMIA 415</strain>
    </source>
</reference>
<dbReference type="PRINTS" id="PR00377">
    <property type="entry name" value="IMPHPHTASES"/>
</dbReference>
<comment type="similarity">
    <text evidence="1">Belongs to the inositol monophosphatase superfamily.</text>
</comment>
<dbReference type="GO" id="GO:0008934">
    <property type="term" value="F:inositol monophosphate 1-phosphatase activity"/>
    <property type="evidence" value="ECO:0007669"/>
    <property type="project" value="TreeGrafter"/>
</dbReference>
<dbReference type="RefSeq" id="WP_085739359.1">
    <property type="nucleotide sequence ID" value="NZ_JACHAZ010000006.1"/>
</dbReference>
<dbReference type="GO" id="GO:0006020">
    <property type="term" value="P:inositol metabolic process"/>
    <property type="evidence" value="ECO:0007669"/>
    <property type="project" value="TreeGrafter"/>
</dbReference>
<dbReference type="InterPro" id="IPR000760">
    <property type="entry name" value="Inositol_monophosphatase-like"/>
</dbReference>
<evidence type="ECO:0000313" key="6">
    <source>
        <dbReference type="EMBL" id="MBB4293800.1"/>
    </source>
</evidence>
<gene>
    <name evidence="6" type="ORF">GGE16_005894</name>
</gene>
<dbReference type="Proteomes" id="UP000538507">
    <property type="component" value="Unassembled WGS sequence"/>
</dbReference>
<keyword evidence="2 5" id="KW-0479">Metal-binding</keyword>
<name>A0AAE2SZV1_RHILE</name>
<dbReference type="Gene3D" id="3.30.540.10">
    <property type="entry name" value="Fructose-1,6-Bisphosphatase, subunit A, domain 1"/>
    <property type="match status" value="1"/>
</dbReference>
<feature type="binding site" evidence="5">
    <location>
        <position position="209"/>
    </location>
    <ligand>
        <name>Mg(2+)</name>
        <dbReference type="ChEBI" id="CHEBI:18420"/>
        <label>1</label>
        <note>catalytic</note>
    </ligand>
</feature>
<dbReference type="PANTHER" id="PTHR20854">
    <property type="entry name" value="INOSITOL MONOPHOSPHATASE"/>
    <property type="match status" value="1"/>
</dbReference>
<feature type="binding site" evidence="5">
    <location>
        <position position="86"/>
    </location>
    <ligand>
        <name>Mg(2+)</name>
        <dbReference type="ChEBI" id="CHEBI:18420"/>
        <label>1</label>
        <note>catalytic</note>
    </ligand>
</feature>
<organism evidence="6 7">
    <name type="scientific">Rhizobium leguminosarum</name>
    <dbReference type="NCBI Taxonomy" id="384"/>
    <lineage>
        <taxon>Bacteria</taxon>
        <taxon>Pseudomonadati</taxon>
        <taxon>Pseudomonadota</taxon>
        <taxon>Alphaproteobacteria</taxon>
        <taxon>Hyphomicrobiales</taxon>
        <taxon>Rhizobiaceae</taxon>
        <taxon>Rhizobium/Agrobacterium group</taxon>
        <taxon>Rhizobium</taxon>
    </lineage>
</organism>
<evidence type="ECO:0000256" key="3">
    <source>
        <dbReference type="ARBA" id="ARBA00022801"/>
    </source>
</evidence>
<dbReference type="PROSITE" id="PS00629">
    <property type="entry name" value="IMP_1"/>
    <property type="match status" value="1"/>
</dbReference>
<evidence type="ECO:0000256" key="2">
    <source>
        <dbReference type="ARBA" id="ARBA00022723"/>
    </source>
</evidence>
<evidence type="ECO:0000256" key="1">
    <source>
        <dbReference type="ARBA" id="ARBA00009759"/>
    </source>
</evidence>
<dbReference type="SUPFAM" id="SSF56655">
    <property type="entry name" value="Carbohydrate phosphatase"/>
    <property type="match status" value="1"/>
</dbReference>